<dbReference type="EMBL" id="CAJOBR010000028">
    <property type="protein sequence ID" value="CAF4450436.1"/>
    <property type="molecule type" value="Genomic_DNA"/>
</dbReference>
<dbReference type="EMBL" id="CAJOBP010000074">
    <property type="protein sequence ID" value="CAF4116340.1"/>
    <property type="molecule type" value="Genomic_DNA"/>
</dbReference>
<dbReference type="EMBL" id="CAJNYD010001478">
    <property type="protein sequence ID" value="CAF3340123.1"/>
    <property type="molecule type" value="Genomic_DNA"/>
</dbReference>
<dbReference type="Proteomes" id="UP000663851">
    <property type="component" value="Unassembled WGS sequence"/>
</dbReference>
<keyword evidence="1" id="KW-0812">Transmembrane</keyword>
<keyword evidence="1" id="KW-1133">Transmembrane helix</keyword>
<evidence type="ECO:0000313" key="9">
    <source>
        <dbReference type="Proteomes" id="UP000663873"/>
    </source>
</evidence>
<dbReference type="Proteomes" id="UP000663862">
    <property type="component" value="Unassembled WGS sequence"/>
</dbReference>
<keyword evidence="1" id="KW-0472">Membrane</keyword>
<evidence type="ECO:0000313" key="8">
    <source>
        <dbReference type="Proteomes" id="UP000663825"/>
    </source>
</evidence>
<reference evidence="3" key="1">
    <citation type="submission" date="2021-02" db="EMBL/GenBank/DDBJ databases">
        <authorList>
            <person name="Nowell W R."/>
        </authorList>
    </citation>
    <scope>NUCLEOTIDE SEQUENCE</scope>
</reference>
<evidence type="ECO:0000313" key="6">
    <source>
        <dbReference type="EMBL" id="CAF4408974.1"/>
    </source>
</evidence>
<proteinExistence type="predicted"/>
<feature type="transmembrane region" description="Helical" evidence="1">
    <location>
        <begin position="12"/>
        <end position="39"/>
    </location>
</feature>
<dbReference type="EMBL" id="CAJOBO010001784">
    <property type="protein sequence ID" value="CAF4408974.1"/>
    <property type="molecule type" value="Genomic_DNA"/>
</dbReference>
<dbReference type="Proteomes" id="UP000663833">
    <property type="component" value="Unassembled WGS sequence"/>
</dbReference>
<sequence length="74" mass="8349">MSSTFDGALSVANVIGIVIGIISTIATIICLIIMIYYCCKKKKRNNAWIESPPPPPYNYHNQSYQQAINRSYHN</sequence>
<accession>A0A818F570</accession>
<protein>
    <submittedName>
        <fullName evidence="3">Uncharacterized protein</fullName>
    </submittedName>
</protein>
<evidence type="ECO:0000313" key="3">
    <source>
        <dbReference type="EMBL" id="CAF3469661.1"/>
    </source>
</evidence>
<gene>
    <name evidence="6" type="ORF">HFQ381_LOCUS20660</name>
    <name evidence="2" type="ORF">LUA448_LOCUS12069</name>
    <name evidence="7" type="ORF">QYT958_LOCUS603</name>
    <name evidence="3" type="ORF">TIS948_LOCUS33243</name>
    <name evidence="5" type="ORF">TSG867_LOCUS5078</name>
    <name evidence="4" type="ORF">UJA718_LOCUS1259</name>
</gene>
<dbReference type="AlphaFoldDB" id="A0A818F570"/>
<evidence type="ECO:0000313" key="2">
    <source>
        <dbReference type="EMBL" id="CAF3340123.1"/>
    </source>
</evidence>
<dbReference type="Proteomes" id="UP000663825">
    <property type="component" value="Unassembled WGS sequence"/>
</dbReference>
<evidence type="ECO:0000256" key="1">
    <source>
        <dbReference type="SAM" id="Phobius"/>
    </source>
</evidence>
<dbReference type="EMBL" id="CAJOBQ010000173">
    <property type="protein sequence ID" value="CAF4282505.1"/>
    <property type="molecule type" value="Genomic_DNA"/>
</dbReference>
<organism evidence="3 8">
    <name type="scientific">Rotaria socialis</name>
    <dbReference type="NCBI Taxonomy" id="392032"/>
    <lineage>
        <taxon>Eukaryota</taxon>
        <taxon>Metazoa</taxon>
        <taxon>Spiralia</taxon>
        <taxon>Gnathifera</taxon>
        <taxon>Rotifera</taxon>
        <taxon>Eurotatoria</taxon>
        <taxon>Bdelloidea</taxon>
        <taxon>Philodinida</taxon>
        <taxon>Philodinidae</taxon>
        <taxon>Rotaria</taxon>
    </lineage>
</organism>
<dbReference type="EMBL" id="CAJNXB010006174">
    <property type="protein sequence ID" value="CAF3469661.1"/>
    <property type="molecule type" value="Genomic_DNA"/>
</dbReference>
<keyword evidence="9" id="KW-1185">Reference proteome</keyword>
<dbReference type="Proteomes" id="UP000663873">
    <property type="component" value="Unassembled WGS sequence"/>
</dbReference>
<evidence type="ECO:0000313" key="5">
    <source>
        <dbReference type="EMBL" id="CAF4282505.1"/>
    </source>
</evidence>
<evidence type="ECO:0000313" key="7">
    <source>
        <dbReference type="EMBL" id="CAF4450436.1"/>
    </source>
</evidence>
<name>A0A818F570_9BILA</name>
<evidence type="ECO:0000313" key="4">
    <source>
        <dbReference type="EMBL" id="CAF4116340.1"/>
    </source>
</evidence>
<dbReference type="Proteomes" id="UP000663848">
    <property type="component" value="Unassembled WGS sequence"/>
</dbReference>
<comment type="caution">
    <text evidence="3">The sequence shown here is derived from an EMBL/GenBank/DDBJ whole genome shotgun (WGS) entry which is preliminary data.</text>
</comment>